<protein>
    <submittedName>
        <fullName evidence="5">17-beta hydroxysteroid dehydrogenase</fullName>
    </submittedName>
</protein>
<dbReference type="GO" id="GO:0016491">
    <property type="term" value="F:oxidoreductase activity"/>
    <property type="evidence" value="ECO:0007669"/>
    <property type="project" value="UniProtKB-KW"/>
</dbReference>
<evidence type="ECO:0000256" key="1">
    <source>
        <dbReference type="ARBA" id="ARBA00004240"/>
    </source>
</evidence>
<dbReference type="PANTHER" id="PTHR43899">
    <property type="entry name" value="RH59310P"/>
    <property type="match status" value="1"/>
</dbReference>
<dbReference type="GO" id="GO:0006694">
    <property type="term" value="P:steroid biosynthetic process"/>
    <property type="evidence" value="ECO:0007669"/>
    <property type="project" value="UniProtKB-KW"/>
</dbReference>
<evidence type="ECO:0000313" key="5">
    <source>
        <dbReference type="EMBL" id="CAB3254198.1"/>
    </source>
</evidence>
<dbReference type="EMBL" id="LR785853">
    <property type="protein sequence ID" value="CAB3254198.1"/>
    <property type="molecule type" value="mRNA"/>
</dbReference>
<dbReference type="AlphaFoldDB" id="A0A6F9DFN2"/>
<comment type="similarity">
    <text evidence="2">Belongs to the short-chain dehydrogenases/reductases (SDR) family.</text>
</comment>
<dbReference type="Gene3D" id="3.40.50.720">
    <property type="entry name" value="NAD(P)-binding Rossmann-like Domain"/>
    <property type="match status" value="1"/>
</dbReference>
<accession>A0A6F9DFN2</accession>
<evidence type="ECO:0000256" key="4">
    <source>
        <dbReference type="ARBA" id="ARBA00023002"/>
    </source>
</evidence>
<dbReference type="Pfam" id="PF00106">
    <property type="entry name" value="adh_short"/>
    <property type="match status" value="1"/>
</dbReference>
<keyword evidence="3" id="KW-0752">Steroid biosynthesis</keyword>
<dbReference type="GO" id="GO:0005783">
    <property type="term" value="C:endoplasmic reticulum"/>
    <property type="evidence" value="ECO:0007669"/>
    <property type="project" value="UniProtKB-SubCell"/>
</dbReference>
<organism evidence="5">
    <name type="scientific">Phallusia mammillata</name>
    <dbReference type="NCBI Taxonomy" id="59560"/>
    <lineage>
        <taxon>Eukaryota</taxon>
        <taxon>Metazoa</taxon>
        <taxon>Chordata</taxon>
        <taxon>Tunicata</taxon>
        <taxon>Ascidiacea</taxon>
        <taxon>Phlebobranchia</taxon>
        <taxon>Ascidiidae</taxon>
        <taxon>Phallusia</taxon>
    </lineage>
</organism>
<evidence type="ECO:0000256" key="3">
    <source>
        <dbReference type="ARBA" id="ARBA00022955"/>
    </source>
</evidence>
<sequence length="154" mass="17331">MVKMTQLILPGMIKKGKGIVVNIGSGSGVCPTPLLSVYSSTKTFVDCFSKCMHSEYADKGIITLSLMPWFVATKMSQIRRSNFLVPFPEYYVSSALKTIGRCRRSYGCVSHGLQGKLVEVLPESFVSWILHRILSRVRERIRRKQIASQARSQQ</sequence>
<dbReference type="InterPro" id="IPR020904">
    <property type="entry name" value="Sc_DH/Rdtase_CS"/>
</dbReference>
<name>A0A6F9DFN2_9ASCI</name>
<keyword evidence="3" id="KW-0443">Lipid metabolism</keyword>
<dbReference type="SUPFAM" id="SSF51735">
    <property type="entry name" value="NAD(P)-binding Rossmann-fold domains"/>
    <property type="match status" value="1"/>
</dbReference>
<reference evidence="5" key="1">
    <citation type="submission" date="2020-04" db="EMBL/GenBank/DDBJ databases">
        <authorList>
            <person name="Neveu A P."/>
        </authorList>
    </citation>
    <scope>NUCLEOTIDE SEQUENCE</scope>
    <source>
        <tissue evidence="5">Whole embryo</tissue>
    </source>
</reference>
<proteinExistence type="evidence at transcript level"/>
<gene>
    <name evidence="5" type="primary">Hsd17b12-002</name>
</gene>
<comment type="subcellular location">
    <subcellularLocation>
        <location evidence="1">Endoplasmic reticulum</location>
    </subcellularLocation>
</comment>
<evidence type="ECO:0000256" key="2">
    <source>
        <dbReference type="ARBA" id="ARBA00006484"/>
    </source>
</evidence>
<dbReference type="PANTHER" id="PTHR43899:SF13">
    <property type="entry name" value="RH59310P"/>
    <property type="match status" value="1"/>
</dbReference>
<dbReference type="PRINTS" id="PR00081">
    <property type="entry name" value="GDHRDH"/>
</dbReference>
<dbReference type="InterPro" id="IPR036291">
    <property type="entry name" value="NAD(P)-bd_dom_sf"/>
</dbReference>
<dbReference type="PROSITE" id="PS00061">
    <property type="entry name" value="ADH_SHORT"/>
    <property type="match status" value="1"/>
</dbReference>
<dbReference type="InterPro" id="IPR051019">
    <property type="entry name" value="VLCFA-Steroid_DH"/>
</dbReference>
<keyword evidence="4" id="KW-0560">Oxidoreductase</keyword>
<keyword evidence="3" id="KW-0444">Lipid biosynthesis</keyword>
<dbReference type="InterPro" id="IPR002347">
    <property type="entry name" value="SDR_fam"/>
</dbReference>